<dbReference type="Proteomes" id="UP000242457">
    <property type="component" value="Unassembled WGS sequence"/>
</dbReference>
<dbReference type="STRING" id="94128.A0A2A3E0B4"/>
<reference evidence="1 2" key="1">
    <citation type="submission" date="2014-07" db="EMBL/GenBank/DDBJ databases">
        <title>Genomic and transcriptomic analysis on Apis cerana provide comprehensive insights into honey bee biology.</title>
        <authorList>
            <person name="Diao Q."/>
            <person name="Sun L."/>
            <person name="Zheng H."/>
            <person name="Zheng H."/>
            <person name="Xu S."/>
            <person name="Wang S."/>
            <person name="Zeng Z."/>
            <person name="Hu F."/>
            <person name="Su S."/>
            <person name="Wu J."/>
        </authorList>
    </citation>
    <scope>NUCLEOTIDE SEQUENCE [LARGE SCALE GENOMIC DNA]</scope>
    <source>
        <tissue evidence="1">Pupae without intestine</tissue>
    </source>
</reference>
<dbReference type="OrthoDB" id="7697131at2759"/>
<gene>
    <name evidence="1" type="ORF">APICC_01948</name>
</gene>
<dbReference type="EMBL" id="KZ288494">
    <property type="protein sequence ID" value="PBC25190.1"/>
    <property type="molecule type" value="Genomic_DNA"/>
</dbReference>
<name>A0A2A3E0B4_APICC</name>
<accession>A0A2A3E0B4</accession>
<protein>
    <submittedName>
        <fullName evidence="1">Retrovirus-related Pol polyprotein from type-1 retrotransposable element R1</fullName>
    </submittedName>
</protein>
<organism evidence="1 2">
    <name type="scientific">Apis cerana cerana</name>
    <name type="common">Oriental honeybee</name>
    <dbReference type="NCBI Taxonomy" id="94128"/>
    <lineage>
        <taxon>Eukaryota</taxon>
        <taxon>Metazoa</taxon>
        <taxon>Ecdysozoa</taxon>
        <taxon>Arthropoda</taxon>
        <taxon>Hexapoda</taxon>
        <taxon>Insecta</taxon>
        <taxon>Pterygota</taxon>
        <taxon>Neoptera</taxon>
        <taxon>Endopterygota</taxon>
        <taxon>Hymenoptera</taxon>
        <taxon>Apocrita</taxon>
        <taxon>Aculeata</taxon>
        <taxon>Apoidea</taxon>
        <taxon>Anthophila</taxon>
        <taxon>Apidae</taxon>
        <taxon>Apis</taxon>
    </lineage>
</organism>
<proteinExistence type="predicted"/>
<evidence type="ECO:0000313" key="2">
    <source>
        <dbReference type="Proteomes" id="UP000242457"/>
    </source>
</evidence>
<keyword evidence="2" id="KW-1185">Reference proteome</keyword>
<sequence>MNIYNNVKDIKQDRVVLLVEWQRWDQSSKGRKTYGIFPNVEERLPYKWMSTNHYVTQFLTGHGDFADKLAKLGIRRSATCACGEEQETAEHVLLHCRMFKEERNSGKNAKITR</sequence>
<dbReference type="AlphaFoldDB" id="A0A2A3E0B4"/>
<evidence type="ECO:0000313" key="1">
    <source>
        <dbReference type="EMBL" id="PBC25190.1"/>
    </source>
</evidence>